<gene>
    <name evidence="7" type="ORF">ETD83_34390</name>
</gene>
<evidence type="ECO:0000256" key="5">
    <source>
        <dbReference type="SAM" id="MobiDB-lite"/>
    </source>
</evidence>
<dbReference type="Pfam" id="PF13374">
    <property type="entry name" value="TPR_10"/>
    <property type="match status" value="1"/>
</dbReference>
<name>A0A5C4J387_9ACTN</name>
<protein>
    <submittedName>
        <fullName evidence="7">Serine/threonine protein kinase</fullName>
    </submittedName>
</protein>
<dbReference type="Pfam" id="PF13424">
    <property type="entry name" value="TPR_12"/>
    <property type="match status" value="1"/>
</dbReference>
<dbReference type="EMBL" id="VCKW01000270">
    <property type="protein sequence ID" value="TMQ90675.1"/>
    <property type="molecule type" value="Genomic_DNA"/>
</dbReference>
<dbReference type="Pfam" id="PF00069">
    <property type="entry name" value="Pkinase"/>
    <property type="match status" value="1"/>
</dbReference>
<keyword evidence="3 7" id="KW-0418">Kinase</keyword>
<evidence type="ECO:0000259" key="6">
    <source>
        <dbReference type="PROSITE" id="PS50011"/>
    </source>
</evidence>
<keyword evidence="7" id="KW-0723">Serine/threonine-protein kinase</keyword>
<evidence type="ECO:0000313" key="8">
    <source>
        <dbReference type="Proteomes" id="UP000309174"/>
    </source>
</evidence>
<keyword evidence="2" id="KW-0547">Nucleotide-binding</keyword>
<dbReference type="GO" id="GO:0005524">
    <property type="term" value="F:ATP binding"/>
    <property type="evidence" value="ECO:0007669"/>
    <property type="project" value="UniProtKB-KW"/>
</dbReference>
<dbReference type="InterPro" id="IPR011009">
    <property type="entry name" value="Kinase-like_dom_sf"/>
</dbReference>
<reference evidence="7 8" key="1">
    <citation type="submission" date="2019-05" db="EMBL/GenBank/DDBJ databases">
        <title>Draft genome sequence of Actinomadura sp. 14C53.</title>
        <authorList>
            <person name="Saricaoglu S."/>
            <person name="Isik K."/>
        </authorList>
    </citation>
    <scope>NUCLEOTIDE SEQUENCE [LARGE SCALE GENOMIC DNA]</scope>
    <source>
        <strain evidence="7 8">14C53</strain>
    </source>
</reference>
<dbReference type="InterPro" id="IPR011990">
    <property type="entry name" value="TPR-like_helical_dom_sf"/>
</dbReference>
<dbReference type="PANTHER" id="PTHR43289:SF34">
    <property type="entry name" value="SERINE_THREONINE-PROTEIN KINASE YBDM-RELATED"/>
    <property type="match status" value="1"/>
</dbReference>
<dbReference type="AlphaFoldDB" id="A0A5C4J387"/>
<dbReference type="OrthoDB" id="3915799at2"/>
<organism evidence="7 8">
    <name type="scientific">Actinomadura soli</name>
    <dbReference type="NCBI Taxonomy" id="2508997"/>
    <lineage>
        <taxon>Bacteria</taxon>
        <taxon>Bacillati</taxon>
        <taxon>Actinomycetota</taxon>
        <taxon>Actinomycetes</taxon>
        <taxon>Streptosporangiales</taxon>
        <taxon>Thermomonosporaceae</taxon>
        <taxon>Actinomadura</taxon>
    </lineage>
</organism>
<dbReference type="PROSITE" id="PS50011">
    <property type="entry name" value="PROTEIN_KINASE_DOM"/>
    <property type="match status" value="1"/>
</dbReference>
<evidence type="ECO:0000256" key="4">
    <source>
        <dbReference type="ARBA" id="ARBA00022840"/>
    </source>
</evidence>
<keyword evidence="8" id="KW-1185">Reference proteome</keyword>
<dbReference type="Gene3D" id="3.30.200.20">
    <property type="entry name" value="Phosphorylase Kinase, domain 1"/>
    <property type="match status" value="1"/>
</dbReference>
<sequence length="439" mass="47294">MTCGGCGVSRASWSQGAPTELGGYRLIRVLGEGGQGSVYLGEAPDGTQVAVKVLHSRFNGDGTALERFVREVQAARRVAQFCTARVLEVATAGTTPYIVSEYVPGESLKDLIARDGPRDEGALERLAVGTASALSAIHQAGIMHRDFKPHNVLMGPDGPRVIDFGIARALDTVATDASGLIGTPAYMSPEQITGGRIGFPTDLFSWALTMIYAATGRHAFGGDTIHAMMWRIVNHEPDLNGIPEHLQDLIAAALAKDPSRRPTATEVLLTLLGHQPASPQTTAVETDRTGQTRSVTAMEPSTSPQNQATRVEGKTSAEYELRAALEGRLRVLGADHPETLASRQEVGRLLWGLGRLAEAEVELRATLEGRLRVLDADDPETLWAHHNLGGLLVGLRQLPEAERHLRTALEGRLRVLGPDHPETLWIRSDLGVLLKEQGR</sequence>
<comment type="caution">
    <text evidence="7">The sequence shown here is derived from an EMBL/GenBank/DDBJ whole genome shotgun (WGS) entry which is preliminary data.</text>
</comment>
<dbReference type="Gene3D" id="1.25.40.10">
    <property type="entry name" value="Tetratricopeptide repeat domain"/>
    <property type="match status" value="1"/>
</dbReference>
<dbReference type="InterPro" id="IPR000719">
    <property type="entry name" value="Prot_kinase_dom"/>
</dbReference>
<dbReference type="PANTHER" id="PTHR43289">
    <property type="entry name" value="MITOGEN-ACTIVATED PROTEIN KINASE KINASE KINASE 20-RELATED"/>
    <property type="match status" value="1"/>
</dbReference>
<feature type="domain" description="Protein kinase" evidence="6">
    <location>
        <begin position="24"/>
        <end position="277"/>
    </location>
</feature>
<dbReference type="SUPFAM" id="SSF48452">
    <property type="entry name" value="TPR-like"/>
    <property type="match status" value="1"/>
</dbReference>
<accession>A0A5C4J387</accession>
<evidence type="ECO:0000313" key="7">
    <source>
        <dbReference type="EMBL" id="TMQ90675.1"/>
    </source>
</evidence>
<keyword evidence="1" id="KW-0808">Transferase</keyword>
<evidence type="ECO:0000256" key="3">
    <source>
        <dbReference type="ARBA" id="ARBA00022777"/>
    </source>
</evidence>
<dbReference type="InterPro" id="IPR008271">
    <property type="entry name" value="Ser/Thr_kinase_AS"/>
</dbReference>
<keyword evidence="4" id="KW-0067">ATP-binding</keyword>
<evidence type="ECO:0000256" key="1">
    <source>
        <dbReference type="ARBA" id="ARBA00022679"/>
    </source>
</evidence>
<dbReference type="SUPFAM" id="SSF56112">
    <property type="entry name" value="Protein kinase-like (PK-like)"/>
    <property type="match status" value="1"/>
</dbReference>
<dbReference type="Proteomes" id="UP000309174">
    <property type="component" value="Unassembled WGS sequence"/>
</dbReference>
<evidence type="ECO:0000256" key="2">
    <source>
        <dbReference type="ARBA" id="ARBA00022741"/>
    </source>
</evidence>
<proteinExistence type="predicted"/>
<dbReference type="CDD" id="cd14014">
    <property type="entry name" value="STKc_PknB_like"/>
    <property type="match status" value="1"/>
</dbReference>
<dbReference type="GO" id="GO:0004674">
    <property type="term" value="F:protein serine/threonine kinase activity"/>
    <property type="evidence" value="ECO:0007669"/>
    <property type="project" value="UniProtKB-KW"/>
</dbReference>
<feature type="compositionally biased region" description="Polar residues" evidence="5">
    <location>
        <begin position="291"/>
        <end position="309"/>
    </location>
</feature>
<feature type="region of interest" description="Disordered" evidence="5">
    <location>
        <begin position="276"/>
        <end position="314"/>
    </location>
</feature>
<dbReference type="PROSITE" id="PS00108">
    <property type="entry name" value="PROTEIN_KINASE_ST"/>
    <property type="match status" value="1"/>
</dbReference>
<dbReference type="Gene3D" id="1.10.510.10">
    <property type="entry name" value="Transferase(Phosphotransferase) domain 1"/>
    <property type="match status" value="1"/>
</dbReference>